<dbReference type="InterPro" id="IPR007696">
    <property type="entry name" value="DNA_mismatch_repair_MutS_core"/>
</dbReference>
<dbReference type="Proteomes" id="UP000029579">
    <property type="component" value="Unassembled WGS sequence"/>
</dbReference>
<dbReference type="PROSITE" id="PS00486">
    <property type="entry name" value="DNA_MISMATCH_REPAIR_2"/>
    <property type="match status" value="1"/>
</dbReference>
<dbReference type="SUPFAM" id="SSF160443">
    <property type="entry name" value="SMR domain-like"/>
    <property type="match status" value="1"/>
</dbReference>
<keyword evidence="7" id="KW-0255">Endonuclease</keyword>
<dbReference type="SMART" id="SM00463">
    <property type="entry name" value="SMR"/>
    <property type="match status" value="1"/>
</dbReference>
<keyword evidence="2 7" id="KW-0547">Nucleotide-binding</keyword>
<feature type="binding site" evidence="7">
    <location>
        <begin position="329"/>
        <end position="336"/>
    </location>
    <ligand>
        <name>ATP</name>
        <dbReference type="ChEBI" id="CHEBI:30616"/>
    </ligand>
</feature>
<feature type="coiled-coil region" evidence="8">
    <location>
        <begin position="517"/>
        <end position="594"/>
    </location>
</feature>
<organism evidence="10 11">
    <name type="scientific">Anaerococcus lactolyticus S7-1-13</name>
    <dbReference type="NCBI Taxonomy" id="1284686"/>
    <lineage>
        <taxon>Bacteria</taxon>
        <taxon>Bacillati</taxon>
        <taxon>Bacillota</taxon>
        <taxon>Tissierellia</taxon>
        <taxon>Tissierellales</taxon>
        <taxon>Peptoniphilaceae</taxon>
        <taxon>Anaerococcus</taxon>
    </lineage>
</organism>
<dbReference type="InterPro" id="IPR036187">
    <property type="entry name" value="DNA_mismatch_repair_MutS_sf"/>
</dbReference>
<dbReference type="AlphaFoldDB" id="A0A095WZ56"/>
<reference evidence="10 11" key="1">
    <citation type="submission" date="2014-07" db="EMBL/GenBank/DDBJ databases">
        <authorList>
            <person name="McCorrison J."/>
            <person name="Sanka R."/>
            <person name="Torralba M."/>
            <person name="Gillis M."/>
            <person name="Haft D.H."/>
            <person name="Methe B."/>
            <person name="Sutton G."/>
            <person name="Nelson K.E."/>
        </authorList>
    </citation>
    <scope>NUCLEOTIDE SEQUENCE [LARGE SCALE GENOMIC DNA]</scope>
    <source>
        <strain evidence="10 11">S7-1-13</strain>
    </source>
</reference>
<evidence type="ECO:0000256" key="6">
    <source>
        <dbReference type="ARBA" id="ARBA00023125"/>
    </source>
</evidence>
<dbReference type="Pfam" id="PF01713">
    <property type="entry name" value="Smr"/>
    <property type="match status" value="1"/>
</dbReference>
<keyword evidence="4 7" id="KW-0067">ATP-binding</keyword>
<keyword evidence="1 7" id="KW-0699">rRNA-binding</keyword>
<evidence type="ECO:0000259" key="9">
    <source>
        <dbReference type="PROSITE" id="PS50828"/>
    </source>
</evidence>
<dbReference type="InterPro" id="IPR036063">
    <property type="entry name" value="Smr_dom_sf"/>
</dbReference>
<keyword evidence="7" id="KW-0540">Nuclease</keyword>
<dbReference type="InterPro" id="IPR005747">
    <property type="entry name" value="MutS2"/>
</dbReference>
<keyword evidence="8" id="KW-0175">Coiled coil</keyword>
<evidence type="ECO:0000256" key="7">
    <source>
        <dbReference type="HAMAP-Rule" id="MF_00092"/>
    </source>
</evidence>
<dbReference type="SMART" id="SM00534">
    <property type="entry name" value="MUTSac"/>
    <property type="match status" value="1"/>
</dbReference>
<dbReference type="HAMAP" id="MF_00092">
    <property type="entry name" value="MutS2"/>
    <property type="match status" value="1"/>
</dbReference>
<dbReference type="GO" id="GO:0030983">
    <property type="term" value="F:mismatched DNA binding"/>
    <property type="evidence" value="ECO:0007669"/>
    <property type="project" value="InterPro"/>
</dbReference>
<dbReference type="SUPFAM" id="SSF48334">
    <property type="entry name" value="DNA repair protein MutS, domain III"/>
    <property type="match status" value="1"/>
</dbReference>
<evidence type="ECO:0000256" key="8">
    <source>
        <dbReference type="SAM" id="Coils"/>
    </source>
</evidence>
<dbReference type="GO" id="GO:0004519">
    <property type="term" value="F:endonuclease activity"/>
    <property type="evidence" value="ECO:0007669"/>
    <property type="project" value="UniProtKB-UniRule"/>
</dbReference>
<evidence type="ECO:0000256" key="2">
    <source>
        <dbReference type="ARBA" id="ARBA00022741"/>
    </source>
</evidence>
<dbReference type="PIRSF" id="PIRSF005814">
    <property type="entry name" value="MutS_YshD"/>
    <property type="match status" value="1"/>
</dbReference>
<dbReference type="InterPro" id="IPR027417">
    <property type="entry name" value="P-loop_NTPase"/>
</dbReference>
<dbReference type="GO" id="GO:0019843">
    <property type="term" value="F:rRNA binding"/>
    <property type="evidence" value="ECO:0007669"/>
    <property type="project" value="UniProtKB-UniRule"/>
</dbReference>
<dbReference type="Pfam" id="PF20297">
    <property type="entry name" value="MSSS"/>
    <property type="match status" value="1"/>
</dbReference>
<dbReference type="GO" id="GO:0072344">
    <property type="term" value="P:rescue of stalled ribosome"/>
    <property type="evidence" value="ECO:0007669"/>
    <property type="project" value="UniProtKB-UniRule"/>
</dbReference>
<evidence type="ECO:0000256" key="5">
    <source>
        <dbReference type="ARBA" id="ARBA00022884"/>
    </source>
</evidence>
<dbReference type="GO" id="GO:0016887">
    <property type="term" value="F:ATP hydrolysis activity"/>
    <property type="evidence" value="ECO:0007669"/>
    <property type="project" value="InterPro"/>
</dbReference>
<dbReference type="CDD" id="cd03280">
    <property type="entry name" value="ABC_MutS2"/>
    <property type="match status" value="1"/>
</dbReference>
<proteinExistence type="inferred from homology"/>
<dbReference type="GO" id="GO:0043023">
    <property type="term" value="F:ribosomal large subunit binding"/>
    <property type="evidence" value="ECO:0007669"/>
    <property type="project" value="UniProtKB-UniRule"/>
</dbReference>
<keyword evidence="6 7" id="KW-0238">DNA-binding</keyword>
<keyword evidence="5 7" id="KW-0694">RNA-binding</keyword>
<dbReference type="Pfam" id="PF00488">
    <property type="entry name" value="MutS_V"/>
    <property type="match status" value="1"/>
</dbReference>
<dbReference type="PANTHER" id="PTHR48466">
    <property type="entry name" value="OS10G0509000 PROTEIN-RELATED"/>
    <property type="match status" value="1"/>
</dbReference>
<dbReference type="Gene3D" id="3.40.50.300">
    <property type="entry name" value="P-loop containing nucleotide triphosphate hydrolases"/>
    <property type="match status" value="1"/>
</dbReference>
<evidence type="ECO:0000256" key="3">
    <source>
        <dbReference type="ARBA" id="ARBA00022801"/>
    </source>
</evidence>
<protein>
    <recommendedName>
        <fullName evidence="7">Endonuclease MutS2</fullName>
        <ecNumber evidence="7">3.1.-.-</ecNumber>
    </recommendedName>
    <alternativeName>
        <fullName evidence="7">Ribosome-associated protein quality control-upstream factor</fullName>
        <shortName evidence="7">RQC-upstream factor</shortName>
        <shortName evidence="7">RqcU</shortName>
        <ecNumber evidence="7">3.6.4.-</ecNumber>
    </alternativeName>
</protein>
<dbReference type="EMBL" id="JRMW01000044">
    <property type="protein sequence ID" value="KGF02888.1"/>
    <property type="molecule type" value="Genomic_DNA"/>
</dbReference>
<dbReference type="GO" id="GO:0005524">
    <property type="term" value="F:ATP binding"/>
    <property type="evidence" value="ECO:0007669"/>
    <property type="project" value="UniProtKB-UniRule"/>
</dbReference>
<sequence length="781" mass="87823">MQAKSLEVLEYNKILEKLSKMARSSLVKKQILDLKPSTDVGYLEDELEKTGAMAKVIARNGNIDIFGLYDFKEIVGYIRRNGILEPSDLLKILGLLRVSEYLKDYSKNIDDSYIADLFDRITTNDFLKEEIDRSILNEEDIADNASRELLAVRRSLRRKEEEIKNKLNSYVTSSKYEDSLQDKVVSVRDGRYVVPIKTNKRSVINGIVHDKSASGNTLFIEPSAIVELNNQYKDLELKEDAEIRRILDRLSRLAQKFDVEILENQKIIARIDFLQAKAKFGLENDYSLPKLNQQKIINIKSAIHPLLPGKVVPIDVAIGGDYTTLIITGPNTGGKTVSLKTVGLITLMAQTALFIPADEGSTVNVFDDVFLDIGDKQSIEMSLSTFSASLTNIVDILNRVTSNSLVLLDEIGSGTDPIEGAALAISILSHLTSLEVMTFATTHYSELKYYAMENDKVMNASVEFNVETLSPTYKLEIGTPGKSNAFEISKRLGLSEEILKKAKDLISDDTKNFNKILEQIEDDKYQMEAKNKEIEAYRREIQSIKDKLRNKSKEIDEAKAEIIKKAEERANEILDKANKESQAMLKEAKRSKNANTRDIDRSLNKIRNKFKDSYIEREEDRFGQTRAKDAPDELKVGDMIIVAGLNEKAEVIEGPDSKGNIKVQMGILKMDSNIKNVKKIEGVNQTEKNIKKVYSVKKAMNISASLDLRGQRYDEAMRNLDKYLDDAMLAGLDQAKIIHGKGTGALIKGVSENLKTDKRVKSYRFGDDEEGGYGVTIVKFS</sequence>
<dbReference type="EC" id="3.1.-.-" evidence="7"/>
<evidence type="ECO:0000256" key="1">
    <source>
        <dbReference type="ARBA" id="ARBA00022730"/>
    </source>
</evidence>
<comment type="caution">
    <text evidence="10">The sequence shown here is derived from an EMBL/GenBank/DDBJ whole genome shotgun (WGS) entry which is preliminary data.</text>
</comment>
<dbReference type="InterPro" id="IPR002625">
    <property type="entry name" value="Smr_dom"/>
</dbReference>
<comment type="subunit">
    <text evidence="7">Homodimer. Binds to stalled ribosomes, contacting rRNA.</text>
</comment>
<dbReference type="PANTHER" id="PTHR48466:SF2">
    <property type="entry name" value="OS10G0509000 PROTEIN"/>
    <property type="match status" value="1"/>
</dbReference>
<dbReference type="SMART" id="SM00533">
    <property type="entry name" value="MUTSd"/>
    <property type="match status" value="1"/>
</dbReference>
<dbReference type="NCBIfam" id="TIGR01069">
    <property type="entry name" value="mutS2"/>
    <property type="match status" value="1"/>
</dbReference>
<dbReference type="PROSITE" id="PS50828">
    <property type="entry name" value="SMR"/>
    <property type="match status" value="1"/>
</dbReference>
<evidence type="ECO:0000313" key="10">
    <source>
        <dbReference type="EMBL" id="KGF02888.1"/>
    </source>
</evidence>
<dbReference type="OrthoDB" id="9808166at2"/>
<keyword evidence="3 7" id="KW-0378">Hydrolase</keyword>
<evidence type="ECO:0000313" key="11">
    <source>
        <dbReference type="Proteomes" id="UP000029579"/>
    </source>
</evidence>
<feature type="domain" description="Smr" evidence="9">
    <location>
        <begin position="706"/>
        <end position="781"/>
    </location>
</feature>
<comment type="function">
    <text evidence="7">Endonuclease that is involved in the suppression of homologous recombination and thus may have a key role in the control of bacterial genetic diversity.</text>
</comment>
<accession>A0A095WZ56</accession>
<evidence type="ECO:0000256" key="4">
    <source>
        <dbReference type="ARBA" id="ARBA00022840"/>
    </source>
</evidence>
<dbReference type="GO" id="GO:0045910">
    <property type="term" value="P:negative regulation of DNA recombination"/>
    <property type="evidence" value="ECO:0007669"/>
    <property type="project" value="InterPro"/>
</dbReference>
<gene>
    <name evidence="7" type="primary">mutS2</name>
    <name evidence="7" type="synonym">rqcU</name>
    <name evidence="10" type="ORF">HMPREF1630_09445</name>
</gene>
<dbReference type="GO" id="GO:0140664">
    <property type="term" value="F:ATP-dependent DNA damage sensor activity"/>
    <property type="evidence" value="ECO:0007669"/>
    <property type="project" value="InterPro"/>
</dbReference>
<dbReference type="FunFam" id="3.40.50.300:FF:000830">
    <property type="entry name" value="Endonuclease MutS2"/>
    <property type="match status" value="1"/>
</dbReference>
<dbReference type="EC" id="3.6.4.-" evidence="7"/>
<comment type="similarity">
    <text evidence="7">Belongs to the DNA mismatch repair MutS family. MutS2 subfamily.</text>
</comment>
<dbReference type="Gene3D" id="3.30.1370.110">
    <property type="match status" value="1"/>
</dbReference>
<dbReference type="InterPro" id="IPR000432">
    <property type="entry name" value="DNA_mismatch_repair_MutS_C"/>
</dbReference>
<comment type="function">
    <text evidence="7">Acts as a ribosome collision sensor, splitting the ribosome into its 2 subunits. Detects stalled/collided 70S ribosomes which it binds and splits by an ATP-hydrolysis driven conformational change. Acts upstream of the ribosome quality control system (RQC), a ribosome-associated complex that mediates the extraction of incompletely synthesized nascent chains from stalled ribosomes and their subsequent degradation. Probably generates substrates for RQC.</text>
</comment>
<dbReference type="GO" id="GO:0006298">
    <property type="term" value="P:mismatch repair"/>
    <property type="evidence" value="ECO:0007669"/>
    <property type="project" value="InterPro"/>
</dbReference>
<dbReference type="RefSeq" id="WP_037328895.1">
    <property type="nucleotide sequence ID" value="NZ_JRMW01000044.1"/>
</dbReference>
<dbReference type="InterPro" id="IPR045076">
    <property type="entry name" value="MutS"/>
</dbReference>
<dbReference type="InterPro" id="IPR046893">
    <property type="entry name" value="MSSS"/>
</dbReference>
<dbReference type="eggNOG" id="COG1193">
    <property type="taxonomic scope" value="Bacteria"/>
</dbReference>
<name>A0A095WZ56_9FIRM</name>
<dbReference type="SUPFAM" id="SSF52540">
    <property type="entry name" value="P-loop containing nucleoside triphosphate hydrolases"/>
    <property type="match status" value="1"/>
</dbReference>